<evidence type="ECO:0000313" key="3">
    <source>
        <dbReference type="Proteomes" id="UP000183407"/>
    </source>
</evidence>
<reference evidence="3" key="1">
    <citation type="submission" date="2016-10" db="EMBL/GenBank/DDBJ databases">
        <authorList>
            <person name="Varghese N."/>
        </authorList>
    </citation>
    <scope>NUCLEOTIDE SEQUENCE [LARGE SCALE GENOMIC DNA]</scope>
    <source>
        <strain evidence="3">DSM 44719</strain>
    </source>
</reference>
<keyword evidence="1" id="KW-0472">Membrane</keyword>
<feature type="transmembrane region" description="Helical" evidence="1">
    <location>
        <begin position="59"/>
        <end position="78"/>
    </location>
</feature>
<keyword evidence="1" id="KW-0812">Transmembrane</keyword>
<feature type="transmembrane region" description="Helical" evidence="1">
    <location>
        <begin position="84"/>
        <end position="102"/>
    </location>
</feature>
<evidence type="ECO:0000256" key="1">
    <source>
        <dbReference type="SAM" id="Phobius"/>
    </source>
</evidence>
<organism evidence="2 3">
    <name type="scientific">Rhodococcus jostii</name>
    <dbReference type="NCBI Taxonomy" id="132919"/>
    <lineage>
        <taxon>Bacteria</taxon>
        <taxon>Bacillati</taxon>
        <taxon>Actinomycetota</taxon>
        <taxon>Actinomycetes</taxon>
        <taxon>Mycobacteriales</taxon>
        <taxon>Nocardiaceae</taxon>
        <taxon>Rhodococcus</taxon>
    </lineage>
</organism>
<name>A0A1H4QYT3_RHOJO</name>
<sequence>MPTYRPLLHTETHPDWISESVHSGLDIRRSSIPTIRATRQSSTARPQVHVNSAALWHRCLMLLCIAVVLCAITAVVLYSPAPEVGVNVLIVLLSGGGLAALVQKMMT</sequence>
<keyword evidence="1" id="KW-1133">Transmembrane helix</keyword>
<dbReference type="Proteomes" id="UP000183407">
    <property type="component" value="Unassembled WGS sequence"/>
</dbReference>
<gene>
    <name evidence="2" type="ORF">SAMN04490220_1153</name>
</gene>
<dbReference type="EMBL" id="FNTL01000004">
    <property type="protein sequence ID" value="SEC24621.1"/>
    <property type="molecule type" value="Genomic_DNA"/>
</dbReference>
<proteinExistence type="predicted"/>
<evidence type="ECO:0000313" key="2">
    <source>
        <dbReference type="EMBL" id="SEC24621.1"/>
    </source>
</evidence>
<dbReference type="AlphaFoldDB" id="A0A1H4QYT3"/>
<accession>A0A1H4QYT3</accession>
<protein>
    <submittedName>
        <fullName evidence="2">Uncharacterized protein</fullName>
    </submittedName>
</protein>